<gene>
    <name evidence="1" type="ORF">AURDEDRAFT_131495</name>
</gene>
<evidence type="ECO:0000313" key="2">
    <source>
        <dbReference type="Proteomes" id="UP000006514"/>
    </source>
</evidence>
<reference evidence="2" key="1">
    <citation type="journal article" date="2012" name="Science">
        <title>The Paleozoic origin of enzymatic lignin decomposition reconstructed from 31 fungal genomes.</title>
        <authorList>
            <person name="Floudas D."/>
            <person name="Binder M."/>
            <person name="Riley R."/>
            <person name="Barry K."/>
            <person name="Blanchette R.A."/>
            <person name="Henrissat B."/>
            <person name="Martinez A.T."/>
            <person name="Otillar R."/>
            <person name="Spatafora J.W."/>
            <person name="Yadav J.S."/>
            <person name="Aerts A."/>
            <person name="Benoit I."/>
            <person name="Boyd A."/>
            <person name="Carlson A."/>
            <person name="Copeland A."/>
            <person name="Coutinho P.M."/>
            <person name="de Vries R.P."/>
            <person name="Ferreira P."/>
            <person name="Findley K."/>
            <person name="Foster B."/>
            <person name="Gaskell J."/>
            <person name="Glotzer D."/>
            <person name="Gorecki P."/>
            <person name="Heitman J."/>
            <person name="Hesse C."/>
            <person name="Hori C."/>
            <person name="Igarashi K."/>
            <person name="Jurgens J.A."/>
            <person name="Kallen N."/>
            <person name="Kersten P."/>
            <person name="Kohler A."/>
            <person name="Kuees U."/>
            <person name="Kumar T.K.A."/>
            <person name="Kuo A."/>
            <person name="LaButti K."/>
            <person name="Larrondo L.F."/>
            <person name="Lindquist E."/>
            <person name="Ling A."/>
            <person name="Lombard V."/>
            <person name="Lucas S."/>
            <person name="Lundell T."/>
            <person name="Martin R."/>
            <person name="McLaughlin D.J."/>
            <person name="Morgenstern I."/>
            <person name="Morin E."/>
            <person name="Murat C."/>
            <person name="Nagy L.G."/>
            <person name="Nolan M."/>
            <person name="Ohm R.A."/>
            <person name="Patyshakuliyeva A."/>
            <person name="Rokas A."/>
            <person name="Ruiz-Duenas F.J."/>
            <person name="Sabat G."/>
            <person name="Salamov A."/>
            <person name="Samejima M."/>
            <person name="Schmutz J."/>
            <person name="Slot J.C."/>
            <person name="St John F."/>
            <person name="Stenlid J."/>
            <person name="Sun H."/>
            <person name="Sun S."/>
            <person name="Syed K."/>
            <person name="Tsang A."/>
            <person name="Wiebenga A."/>
            <person name="Young D."/>
            <person name="Pisabarro A."/>
            <person name="Eastwood D.C."/>
            <person name="Martin F."/>
            <person name="Cullen D."/>
            <person name="Grigoriev I.V."/>
            <person name="Hibbett D.S."/>
        </authorList>
    </citation>
    <scope>NUCLEOTIDE SEQUENCE [LARGE SCALE GENOMIC DNA]</scope>
    <source>
        <strain evidence="2">TFB10046</strain>
    </source>
</reference>
<name>J0CTZ8_AURST</name>
<dbReference type="EMBL" id="JH688077">
    <property type="protein sequence ID" value="EJD33811.1"/>
    <property type="molecule type" value="Genomic_DNA"/>
</dbReference>
<accession>J0CTZ8</accession>
<organism evidence="1 2">
    <name type="scientific">Auricularia subglabra (strain TFB-10046 / SS5)</name>
    <name type="common">White-rot fungus</name>
    <name type="synonym">Auricularia delicata (strain TFB10046)</name>
    <dbReference type="NCBI Taxonomy" id="717982"/>
    <lineage>
        <taxon>Eukaryota</taxon>
        <taxon>Fungi</taxon>
        <taxon>Dikarya</taxon>
        <taxon>Basidiomycota</taxon>
        <taxon>Agaricomycotina</taxon>
        <taxon>Agaricomycetes</taxon>
        <taxon>Auriculariales</taxon>
        <taxon>Auriculariaceae</taxon>
        <taxon>Auricularia</taxon>
    </lineage>
</organism>
<dbReference type="AlphaFoldDB" id="J0CTZ8"/>
<sequence length="188" mass="20116">MCAAAREEGLGLPHEVAEADLRALYSLTASPALLGGSPEAEVAAILLPTEPSTPPDSGTMLVQQEAAGPPAPPQEVFEVPGLLDSGCHFITYKYIQIQIDIVILMARHPPCTSPRPDAFSTGNSKDVLKRVEGAQRGISIQFEAPAPANWAGVAHSKSHKCLISSLMRREMEWESTAVAVVHDEPEEK</sequence>
<dbReference type="InParanoid" id="J0CTZ8"/>
<proteinExistence type="predicted"/>
<dbReference type="Proteomes" id="UP000006514">
    <property type="component" value="Unassembled WGS sequence"/>
</dbReference>
<protein>
    <submittedName>
        <fullName evidence="1">Uncharacterized protein</fullName>
    </submittedName>
</protein>
<evidence type="ECO:0000313" key="1">
    <source>
        <dbReference type="EMBL" id="EJD33811.1"/>
    </source>
</evidence>
<keyword evidence="2" id="KW-1185">Reference proteome</keyword>
<dbReference type="KEGG" id="adl:AURDEDRAFT_131495"/>